<dbReference type="AlphaFoldDB" id="A0A284VIC3"/>
<organism evidence="2 3">
    <name type="scientific">Candidatus Methanoperedens nitratireducens</name>
    <dbReference type="NCBI Taxonomy" id="1392998"/>
    <lineage>
        <taxon>Archaea</taxon>
        <taxon>Methanobacteriati</taxon>
        <taxon>Methanobacteriota</taxon>
        <taxon>Stenosarchaea group</taxon>
        <taxon>Methanomicrobia</taxon>
        <taxon>Methanosarcinales</taxon>
        <taxon>ANME-2 cluster</taxon>
        <taxon>Candidatus Methanoperedentaceae</taxon>
        <taxon>Candidatus Methanoperedens</taxon>
    </lineage>
</organism>
<accession>A0A284VIC3</accession>
<protein>
    <recommendedName>
        <fullName evidence="1">DUF2281 domain-containing protein</fullName>
    </recommendedName>
</protein>
<dbReference type="EMBL" id="FZMP01000006">
    <property type="protein sequence ID" value="SNQ59014.1"/>
    <property type="molecule type" value="Genomic_DNA"/>
</dbReference>
<evidence type="ECO:0000313" key="3">
    <source>
        <dbReference type="Proteomes" id="UP000218615"/>
    </source>
</evidence>
<proteinExistence type="predicted"/>
<sequence>MVNVTKKELILREIEHVPDDLFDEILDFIRFLKIKSRKESMETAIASESSLKKEWLRPEEDEAWQDL</sequence>
<keyword evidence="3" id="KW-1185">Reference proteome</keyword>
<feature type="domain" description="DUF2281" evidence="1">
    <location>
        <begin position="10"/>
        <end position="46"/>
    </location>
</feature>
<dbReference type="Pfam" id="PF10047">
    <property type="entry name" value="DUF2281"/>
    <property type="match status" value="1"/>
</dbReference>
<dbReference type="OrthoDB" id="106111at2157"/>
<name>A0A284VIC3_9EURY</name>
<evidence type="ECO:0000313" key="2">
    <source>
        <dbReference type="EMBL" id="SNQ59014.1"/>
    </source>
</evidence>
<dbReference type="RefSeq" id="WP_096203419.1">
    <property type="nucleotide sequence ID" value="NZ_FZMP01000006.1"/>
</dbReference>
<dbReference type="Proteomes" id="UP000218615">
    <property type="component" value="Unassembled WGS sequence"/>
</dbReference>
<evidence type="ECO:0000259" key="1">
    <source>
        <dbReference type="Pfam" id="PF10047"/>
    </source>
</evidence>
<reference evidence="3" key="1">
    <citation type="submission" date="2017-06" db="EMBL/GenBank/DDBJ databases">
        <authorList>
            <person name="Cremers G."/>
        </authorList>
    </citation>
    <scope>NUCLEOTIDE SEQUENCE [LARGE SCALE GENOMIC DNA]</scope>
</reference>
<gene>
    <name evidence="2" type="ORF">MNV_1030034</name>
</gene>
<dbReference type="InterPro" id="IPR018739">
    <property type="entry name" value="DUF2281"/>
</dbReference>